<dbReference type="AlphaFoldDB" id="A0A4P2VBY6"/>
<reference evidence="2 3" key="1">
    <citation type="journal article" date="2019" name="ISME J.">
        <title>Isolation and characterization of a thermophilic sulfur- and iron-reducing thaumarchaeote from a terrestrial acidic hot spring.</title>
        <authorList>
            <person name="Kato S."/>
            <person name="Itoh T."/>
            <person name="Yuki M."/>
            <person name="Nagamori M."/>
            <person name="Ohnishi M."/>
            <person name="Uematsu K."/>
            <person name="Suzuki K."/>
            <person name="Takashina T."/>
            <person name="Ohkuma M."/>
        </authorList>
    </citation>
    <scope>NUCLEOTIDE SEQUENCE [LARGE SCALE GENOMIC DNA]</scope>
    <source>
        <strain evidence="2 3">NAS-02</strain>
    </source>
</reference>
<protein>
    <recommendedName>
        <fullName evidence="1">Cupin type-2 domain-containing protein</fullName>
    </recommendedName>
</protein>
<dbReference type="GeneID" id="55584441"/>
<dbReference type="SUPFAM" id="SSF51182">
    <property type="entry name" value="RmlC-like cupins"/>
    <property type="match status" value="1"/>
</dbReference>
<dbReference type="CDD" id="cd02222">
    <property type="entry name" value="cupin_TM1459-like"/>
    <property type="match status" value="1"/>
</dbReference>
<dbReference type="PANTHER" id="PTHR37694:SF1">
    <property type="entry name" value="SLR8022 PROTEIN"/>
    <property type="match status" value="1"/>
</dbReference>
<dbReference type="OrthoDB" id="23670at2157"/>
<evidence type="ECO:0000259" key="1">
    <source>
        <dbReference type="Pfam" id="PF07883"/>
    </source>
</evidence>
<dbReference type="EMBL" id="AP018732">
    <property type="protein sequence ID" value="BBE42014.1"/>
    <property type="molecule type" value="Genomic_DNA"/>
</dbReference>
<evidence type="ECO:0000313" key="3">
    <source>
        <dbReference type="Proteomes" id="UP000509448"/>
    </source>
</evidence>
<dbReference type="InterPro" id="IPR011051">
    <property type="entry name" value="RmlC_Cupin_sf"/>
</dbReference>
<feature type="domain" description="Cupin type-2" evidence="1">
    <location>
        <begin position="54"/>
        <end position="112"/>
    </location>
</feature>
<dbReference type="InterPro" id="IPR013096">
    <property type="entry name" value="Cupin_2"/>
</dbReference>
<dbReference type="PANTHER" id="PTHR37694">
    <property type="entry name" value="SLR8022 PROTEIN"/>
    <property type="match status" value="1"/>
</dbReference>
<name>A0A4P2VBY6_9ARCH</name>
<evidence type="ECO:0000313" key="2">
    <source>
        <dbReference type="EMBL" id="BBE42014.1"/>
    </source>
</evidence>
<dbReference type="RefSeq" id="WP_174448292.1">
    <property type="nucleotide sequence ID" value="NZ_AP018732.1"/>
</dbReference>
<gene>
    <name evidence="2" type="ORF">NAS2_0625</name>
</gene>
<keyword evidence="3" id="KW-1185">Reference proteome</keyword>
<accession>A0A4P2VBY6</accession>
<dbReference type="Pfam" id="PF07883">
    <property type="entry name" value="Cupin_2"/>
    <property type="match status" value="1"/>
</dbReference>
<sequence length="129" mass="13957">MRSVIRGPSGEKVGNALDVPADPAYTSNGIPIPGMTIRWLVRGEDGAPTYAMRLFESAPGAEVEVHAHPWEHEIFVFRGSMTATVGSSSYELEEGDFIFIPPDVAHGFRAGSRGATFICTIPLRPTAQR</sequence>
<dbReference type="KEGG" id="ccai:NAS2_0625"/>
<organism evidence="2 3">
    <name type="scientific">Conexivisphaera calida</name>
    <dbReference type="NCBI Taxonomy" id="1874277"/>
    <lineage>
        <taxon>Archaea</taxon>
        <taxon>Nitrososphaerota</taxon>
        <taxon>Conexivisphaeria</taxon>
        <taxon>Conexivisphaerales</taxon>
        <taxon>Conexivisphaeraceae</taxon>
        <taxon>Conexivisphaera</taxon>
    </lineage>
</organism>
<dbReference type="Proteomes" id="UP000509448">
    <property type="component" value="Chromosome"/>
</dbReference>
<dbReference type="InterPro" id="IPR014710">
    <property type="entry name" value="RmlC-like_jellyroll"/>
</dbReference>
<proteinExistence type="predicted"/>
<dbReference type="Gene3D" id="2.60.120.10">
    <property type="entry name" value="Jelly Rolls"/>
    <property type="match status" value="1"/>
</dbReference>